<evidence type="ECO:0000256" key="2">
    <source>
        <dbReference type="ARBA" id="ARBA00001946"/>
    </source>
</evidence>
<sequence>MLTFHEVIDALRQRLQGPLPGTQAQLTMAPAHRQDPEQFRAERKMCQEAAVLVPIYPELSHPMVLLIVRPANLKAHGGQISFPGGRREADEPLWQTALRETEEELGILATSITLLGALTPLYIPVSHFCVYPFVGSLQALPPLKPCPEEVAAVLRVPLERLLDPHAQRCELWDIRGQRTQVPFFEVESHRIWGATAMILAELLALLRDLSHIHMANST</sequence>
<keyword evidence="3" id="KW-0479">Metal-binding</keyword>
<dbReference type="CDD" id="cd03426">
    <property type="entry name" value="NUDIX_CoAse_Nudt7"/>
    <property type="match status" value="1"/>
</dbReference>
<comment type="caution">
    <text evidence="8">The sequence shown here is derived from an EMBL/GenBank/DDBJ whole genome shotgun (WGS) entry which is preliminary data.</text>
</comment>
<dbReference type="PROSITE" id="PS00893">
    <property type="entry name" value="NUDIX_BOX"/>
    <property type="match status" value="1"/>
</dbReference>
<dbReference type="InterPro" id="IPR045121">
    <property type="entry name" value="CoAse"/>
</dbReference>
<evidence type="ECO:0000256" key="3">
    <source>
        <dbReference type="ARBA" id="ARBA00022723"/>
    </source>
</evidence>
<dbReference type="EMBL" id="DSGB01000005">
    <property type="protein sequence ID" value="HER96481.1"/>
    <property type="molecule type" value="Genomic_DNA"/>
</dbReference>
<comment type="cofactor">
    <cofactor evidence="2">
        <name>Mg(2+)</name>
        <dbReference type="ChEBI" id="CHEBI:18420"/>
    </cofactor>
</comment>
<dbReference type="Gene3D" id="3.90.79.10">
    <property type="entry name" value="Nucleoside Triphosphate Pyrophosphohydrolase"/>
    <property type="match status" value="1"/>
</dbReference>
<dbReference type="GO" id="GO:0010945">
    <property type="term" value="F:coenzyme A diphosphatase activity"/>
    <property type="evidence" value="ECO:0007669"/>
    <property type="project" value="InterPro"/>
</dbReference>
<dbReference type="PANTHER" id="PTHR12992:SF11">
    <property type="entry name" value="MITOCHONDRIAL COENZYME A DIPHOSPHATASE NUDT8"/>
    <property type="match status" value="1"/>
</dbReference>
<evidence type="ECO:0000259" key="7">
    <source>
        <dbReference type="PROSITE" id="PS51462"/>
    </source>
</evidence>
<dbReference type="AlphaFoldDB" id="A0A7V2B1C9"/>
<reference evidence="8" key="1">
    <citation type="journal article" date="2020" name="mSystems">
        <title>Genome- and Community-Level Interaction Insights into Carbon Utilization and Element Cycling Functions of Hydrothermarchaeota in Hydrothermal Sediment.</title>
        <authorList>
            <person name="Zhou Z."/>
            <person name="Liu Y."/>
            <person name="Xu W."/>
            <person name="Pan J."/>
            <person name="Luo Z.H."/>
            <person name="Li M."/>
        </authorList>
    </citation>
    <scope>NUCLEOTIDE SEQUENCE [LARGE SCALE GENOMIC DNA]</scope>
    <source>
        <strain evidence="8">SpSt-143</strain>
    </source>
</reference>
<name>A0A7V2B1C9_RHOMR</name>
<gene>
    <name evidence="8" type="ORF">ENO59_08195</name>
</gene>
<dbReference type="PANTHER" id="PTHR12992">
    <property type="entry name" value="NUDIX HYDROLASE"/>
    <property type="match status" value="1"/>
</dbReference>
<dbReference type="SUPFAM" id="SSF55811">
    <property type="entry name" value="Nudix"/>
    <property type="match status" value="1"/>
</dbReference>
<proteinExistence type="predicted"/>
<dbReference type="PROSITE" id="PS51462">
    <property type="entry name" value="NUDIX"/>
    <property type="match status" value="1"/>
</dbReference>
<evidence type="ECO:0000256" key="1">
    <source>
        <dbReference type="ARBA" id="ARBA00001936"/>
    </source>
</evidence>
<feature type="domain" description="Nudix hydrolase" evidence="7">
    <location>
        <begin position="46"/>
        <end position="179"/>
    </location>
</feature>
<evidence type="ECO:0000256" key="6">
    <source>
        <dbReference type="ARBA" id="ARBA00023211"/>
    </source>
</evidence>
<keyword evidence="4" id="KW-0378">Hydrolase</keyword>
<evidence type="ECO:0000256" key="4">
    <source>
        <dbReference type="ARBA" id="ARBA00022801"/>
    </source>
</evidence>
<protein>
    <submittedName>
        <fullName evidence="8">CoA pyrophosphatase</fullName>
    </submittedName>
</protein>
<keyword evidence="5" id="KW-0460">Magnesium</keyword>
<dbReference type="Pfam" id="PF00293">
    <property type="entry name" value="NUDIX"/>
    <property type="match status" value="1"/>
</dbReference>
<evidence type="ECO:0000313" key="8">
    <source>
        <dbReference type="EMBL" id="HER96481.1"/>
    </source>
</evidence>
<accession>A0A7V2B1C9</accession>
<keyword evidence="6" id="KW-0464">Manganese</keyword>
<dbReference type="InterPro" id="IPR015797">
    <property type="entry name" value="NUDIX_hydrolase-like_dom_sf"/>
</dbReference>
<evidence type="ECO:0000256" key="5">
    <source>
        <dbReference type="ARBA" id="ARBA00022842"/>
    </source>
</evidence>
<comment type="cofactor">
    <cofactor evidence="1">
        <name>Mn(2+)</name>
        <dbReference type="ChEBI" id="CHEBI:29035"/>
    </cofactor>
</comment>
<dbReference type="InterPro" id="IPR020084">
    <property type="entry name" value="NUDIX_hydrolase_CS"/>
</dbReference>
<dbReference type="InterPro" id="IPR000086">
    <property type="entry name" value="NUDIX_hydrolase_dom"/>
</dbReference>
<organism evidence="8">
    <name type="scientific">Rhodothermus marinus</name>
    <name type="common">Rhodothermus obamensis</name>
    <dbReference type="NCBI Taxonomy" id="29549"/>
    <lineage>
        <taxon>Bacteria</taxon>
        <taxon>Pseudomonadati</taxon>
        <taxon>Rhodothermota</taxon>
        <taxon>Rhodothermia</taxon>
        <taxon>Rhodothermales</taxon>
        <taxon>Rhodothermaceae</taxon>
        <taxon>Rhodothermus</taxon>
    </lineage>
</organism>
<dbReference type="GO" id="GO:0046872">
    <property type="term" value="F:metal ion binding"/>
    <property type="evidence" value="ECO:0007669"/>
    <property type="project" value="UniProtKB-KW"/>
</dbReference>